<feature type="chain" id="PRO_5012947266" description="Secreted protein" evidence="1">
    <location>
        <begin position="38"/>
        <end position="94"/>
    </location>
</feature>
<protein>
    <recommendedName>
        <fullName evidence="4">Secreted protein</fullName>
    </recommendedName>
</protein>
<evidence type="ECO:0000313" key="3">
    <source>
        <dbReference type="Proteomes" id="UP000220527"/>
    </source>
</evidence>
<proteinExistence type="predicted"/>
<evidence type="ECO:0000313" key="2">
    <source>
        <dbReference type="EMBL" id="PDW02010.1"/>
    </source>
</evidence>
<dbReference type="Proteomes" id="UP000220527">
    <property type="component" value="Unassembled WGS sequence"/>
</dbReference>
<feature type="signal peptide" evidence="1">
    <location>
        <begin position="1"/>
        <end position="37"/>
    </location>
</feature>
<comment type="caution">
    <text evidence="2">The sequence shown here is derived from an EMBL/GenBank/DDBJ whole genome shotgun (WGS) entry which is preliminary data.</text>
</comment>
<gene>
    <name evidence="2" type="ORF">CJ255_16200</name>
</gene>
<keyword evidence="1" id="KW-0732">Signal</keyword>
<evidence type="ECO:0000256" key="1">
    <source>
        <dbReference type="SAM" id="SignalP"/>
    </source>
</evidence>
<sequence>MMKRTPTCRTAGHDLKTMINVAAVAATLGGWALLAHASPATTTPEALPTTSGLFAPIPTLVPLVQFESQVAPQLVNPTPPVVRPTAVTVTRSSR</sequence>
<organism evidence="2 3">
    <name type="scientific">Candidatus Viridilinea mediisalina</name>
    <dbReference type="NCBI Taxonomy" id="2024553"/>
    <lineage>
        <taxon>Bacteria</taxon>
        <taxon>Bacillati</taxon>
        <taxon>Chloroflexota</taxon>
        <taxon>Chloroflexia</taxon>
        <taxon>Chloroflexales</taxon>
        <taxon>Chloroflexineae</taxon>
        <taxon>Oscillochloridaceae</taxon>
        <taxon>Candidatus Viridilinea</taxon>
    </lineage>
</organism>
<reference evidence="3" key="1">
    <citation type="submission" date="2017-08" db="EMBL/GenBank/DDBJ databases">
        <authorList>
            <person name="Grouzdev D.S."/>
            <person name="Gaisin V.A."/>
            <person name="Rysina M.S."/>
            <person name="Gorlenko V.M."/>
        </authorList>
    </citation>
    <scope>NUCLEOTIDE SEQUENCE [LARGE SCALE GENOMIC DNA]</scope>
    <source>
        <strain evidence="3">Kir15-3F</strain>
    </source>
</reference>
<evidence type="ECO:0008006" key="4">
    <source>
        <dbReference type="Google" id="ProtNLM"/>
    </source>
</evidence>
<dbReference type="RefSeq" id="WP_097645143.1">
    <property type="nucleotide sequence ID" value="NZ_NQWI01000093.1"/>
</dbReference>
<keyword evidence="3" id="KW-1185">Reference proteome</keyword>
<name>A0A2A6RGM3_9CHLR</name>
<dbReference type="EMBL" id="NQWI01000093">
    <property type="protein sequence ID" value="PDW02010.1"/>
    <property type="molecule type" value="Genomic_DNA"/>
</dbReference>
<dbReference type="AlphaFoldDB" id="A0A2A6RGM3"/>
<accession>A0A2A6RGM3</accession>